<gene>
    <name evidence="1" type="ORF">IWW38_006217</name>
</gene>
<feature type="non-terminal residue" evidence="1">
    <location>
        <position position="327"/>
    </location>
</feature>
<sequence>MYTTAAFALSTHETTATASQRDVVRGSFAFCATQLWLIGTASGAGAEELKEVGQGVLRLLTANRPLFLSVFVASSQAISRLLLLLGQAVDSDQRSLAMLIASQLVAAAKDPLNSSQFPDYTPPPPTSRHGGTPIALTKLQQTAVRVLDGWVQSTVQAERSQGLLAVAALYECGVGADVVAALWLQDGWIDELWDQGDMDRKQTQLSLLVLADASSADTAVGPRMKKAGNALVQEFVRKGRSKTVDYEDQQLADLAAVVLAKWSGVAAPKAATATAPEASGVVVEPVPTEDADPVELADMHAQRIVDLLADGASVDAGAVERAAEALG</sequence>
<organism evidence="1 2">
    <name type="scientific">Coemansia aciculifera</name>
    <dbReference type="NCBI Taxonomy" id="417176"/>
    <lineage>
        <taxon>Eukaryota</taxon>
        <taxon>Fungi</taxon>
        <taxon>Fungi incertae sedis</taxon>
        <taxon>Zoopagomycota</taxon>
        <taxon>Kickxellomycotina</taxon>
        <taxon>Kickxellomycetes</taxon>
        <taxon>Kickxellales</taxon>
        <taxon>Kickxellaceae</taxon>
        <taxon>Coemansia</taxon>
    </lineage>
</organism>
<reference evidence="1" key="1">
    <citation type="submission" date="2022-07" db="EMBL/GenBank/DDBJ databases">
        <title>Phylogenomic reconstructions and comparative analyses of Kickxellomycotina fungi.</title>
        <authorList>
            <person name="Reynolds N.K."/>
            <person name="Stajich J.E."/>
            <person name="Barry K."/>
            <person name="Grigoriev I.V."/>
            <person name="Crous P."/>
            <person name="Smith M.E."/>
        </authorList>
    </citation>
    <scope>NUCLEOTIDE SEQUENCE</scope>
    <source>
        <strain evidence="1">CBS 190363</strain>
    </source>
</reference>
<dbReference type="Proteomes" id="UP001139981">
    <property type="component" value="Unassembled WGS sequence"/>
</dbReference>
<accession>A0ACC1LTI0</accession>
<dbReference type="EMBL" id="JANBVB010003428">
    <property type="protein sequence ID" value="KAJ2878927.1"/>
    <property type="molecule type" value="Genomic_DNA"/>
</dbReference>
<protein>
    <submittedName>
        <fullName evidence="1">Uncharacterized protein</fullName>
    </submittedName>
</protein>
<evidence type="ECO:0000313" key="2">
    <source>
        <dbReference type="Proteomes" id="UP001139981"/>
    </source>
</evidence>
<comment type="caution">
    <text evidence="1">The sequence shown here is derived from an EMBL/GenBank/DDBJ whole genome shotgun (WGS) entry which is preliminary data.</text>
</comment>
<keyword evidence="2" id="KW-1185">Reference proteome</keyword>
<evidence type="ECO:0000313" key="1">
    <source>
        <dbReference type="EMBL" id="KAJ2878927.1"/>
    </source>
</evidence>
<proteinExistence type="predicted"/>
<name>A0ACC1LTI0_9FUNG</name>